<dbReference type="Gene3D" id="1.20.1070.10">
    <property type="entry name" value="Rhodopsin 7-helix transmembrane proteins"/>
    <property type="match status" value="1"/>
</dbReference>
<evidence type="ECO:0000313" key="7">
    <source>
        <dbReference type="EMBL" id="EGG04753.1"/>
    </source>
</evidence>
<gene>
    <name evidence="7" type="ORF">MELLADRAFT_108084</name>
</gene>
<evidence type="ECO:0000256" key="6">
    <source>
        <dbReference type="SAM" id="Phobius"/>
    </source>
</evidence>
<dbReference type="GO" id="GO:0004930">
    <property type="term" value="F:G protein-coupled receptor activity"/>
    <property type="evidence" value="ECO:0007669"/>
    <property type="project" value="InterPro"/>
</dbReference>
<dbReference type="AlphaFoldDB" id="F4RRX2"/>
<keyword evidence="3 6" id="KW-1133">Transmembrane helix</keyword>
<keyword evidence="4 6" id="KW-0472">Membrane</keyword>
<name>F4RRX2_MELLP</name>
<feature type="transmembrane region" description="Helical" evidence="6">
    <location>
        <begin position="268"/>
        <end position="294"/>
    </location>
</feature>
<keyword evidence="8" id="KW-1185">Reference proteome</keyword>
<dbReference type="Proteomes" id="UP000001072">
    <property type="component" value="Unassembled WGS sequence"/>
</dbReference>
<proteinExistence type="predicted"/>
<dbReference type="HOGENOM" id="CLU_027149_0_0_1"/>
<dbReference type="PANTHER" id="PTHR23112">
    <property type="entry name" value="G PROTEIN-COUPLED RECEPTOR 157-RELATED"/>
    <property type="match status" value="1"/>
</dbReference>
<accession>F4RRX2</accession>
<dbReference type="EMBL" id="GL883116">
    <property type="protein sequence ID" value="EGG04753.1"/>
    <property type="molecule type" value="Genomic_DNA"/>
</dbReference>
<evidence type="ECO:0000313" key="8">
    <source>
        <dbReference type="Proteomes" id="UP000001072"/>
    </source>
</evidence>
<evidence type="ECO:0000256" key="3">
    <source>
        <dbReference type="ARBA" id="ARBA00022989"/>
    </source>
</evidence>
<feature type="transmembrane region" description="Helical" evidence="6">
    <location>
        <begin position="153"/>
        <end position="172"/>
    </location>
</feature>
<evidence type="ECO:0000256" key="4">
    <source>
        <dbReference type="ARBA" id="ARBA00023136"/>
    </source>
</evidence>
<dbReference type="OrthoDB" id="100006at2759"/>
<dbReference type="InParanoid" id="F4RRX2"/>
<dbReference type="GeneID" id="18923364"/>
<evidence type="ECO:0000256" key="2">
    <source>
        <dbReference type="ARBA" id="ARBA00022692"/>
    </source>
</evidence>
<evidence type="ECO:0008006" key="9">
    <source>
        <dbReference type="Google" id="ProtNLM"/>
    </source>
</evidence>
<dbReference type="GO" id="GO:0007189">
    <property type="term" value="P:adenylate cyclase-activating G protein-coupled receptor signaling pathway"/>
    <property type="evidence" value="ECO:0007669"/>
    <property type="project" value="TreeGrafter"/>
</dbReference>
<dbReference type="GO" id="GO:0005886">
    <property type="term" value="C:plasma membrane"/>
    <property type="evidence" value="ECO:0007669"/>
    <property type="project" value="TreeGrafter"/>
</dbReference>
<feature type="region of interest" description="Disordered" evidence="5">
    <location>
        <begin position="394"/>
        <end position="413"/>
    </location>
</feature>
<dbReference type="VEuPathDB" id="FungiDB:MELLADRAFT_108084"/>
<dbReference type="Pfam" id="PF00001">
    <property type="entry name" value="7tm_1"/>
    <property type="match status" value="1"/>
</dbReference>
<dbReference type="RefSeq" id="XP_007411844.1">
    <property type="nucleotide sequence ID" value="XM_007411782.1"/>
</dbReference>
<feature type="transmembrane region" description="Helical" evidence="6">
    <location>
        <begin position="306"/>
        <end position="327"/>
    </location>
</feature>
<dbReference type="InterPro" id="IPR000276">
    <property type="entry name" value="GPCR_Rhodpsn"/>
</dbReference>
<protein>
    <recommendedName>
        <fullName evidence="9">Glucose receptor Git3 N-terminal domain-containing protein</fullName>
    </recommendedName>
</protein>
<comment type="subcellular location">
    <subcellularLocation>
        <location evidence="1">Membrane</location>
        <topology evidence="1">Multi-pass membrane protein</topology>
    </subcellularLocation>
</comment>
<dbReference type="KEGG" id="mlr:MELLADRAFT_108084"/>
<dbReference type="PANTHER" id="PTHR23112:SF37">
    <property type="entry name" value="G PROTEIN-COUPLED RECEPTOR GPR1"/>
    <property type="match status" value="1"/>
</dbReference>
<evidence type="ECO:0000256" key="1">
    <source>
        <dbReference type="ARBA" id="ARBA00004141"/>
    </source>
</evidence>
<feature type="transmembrane region" description="Helical" evidence="6">
    <location>
        <begin position="27"/>
        <end position="56"/>
    </location>
</feature>
<evidence type="ECO:0000256" key="5">
    <source>
        <dbReference type="SAM" id="MobiDB-lite"/>
    </source>
</evidence>
<feature type="transmembrane region" description="Helical" evidence="6">
    <location>
        <begin position="206"/>
        <end position="224"/>
    </location>
</feature>
<reference evidence="8" key="1">
    <citation type="journal article" date="2011" name="Proc. Natl. Acad. Sci. U.S.A.">
        <title>Obligate biotrophy features unraveled by the genomic analysis of rust fungi.</title>
        <authorList>
            <person name="Duplessis S."/>
            <person name="Cuomo C.A."/>
            <person name="Lin Y.-C."/>
            <person name="Aerts A."/>
            <person name="Tisserant E."/>
            <person name="Veneault-Fourrey C."/>
            <person name="Joly D.L."/>
            <person name="Hacquard S."/>
            <person name="Amselem J."/>
            <person name="Cantarel B.L."/>
            <person name="Chiu R."/>
            <person name="Coutinho P.M."/>
            <person name="Feau N."/>
            <person name="Field M."/>
            <person name="Frey P."/>
            <person name="Gelhaye E."/>
            <person name="Goldberg J."/>
            <person name="Grabherr M.G."/>
            <person name="Kodira C.D."/>
            <person name="Kohler A."/>
            <person name="Kuees U."/>
            <person name="Lindquist E.A."/>
            <person name="Lucas S.M."/>
            <person name="Mago R."/>
            <person name="Mauceli E."/>
            <person name="Morin E."/>
            <person name="Murat C."/>
            <person name="Pangilinan J.L."/>
            <person name="Park R."/>
            <person name="Pearson M."/>
            <person name="Quesneville H."/>
            <person name="Rouhier N."/>
            <person name="Sakthikumar S."/>
            <person name="Salamov A.A."/>
            <person name="Schmutz J."/>
            <person name="Selles B."/>
            <person name="Shapiro H."/>
            <person name="Tanguay P."/>
            <person name="Tuskan G.A."/>
            <person name="Henrissat B."/>
            <person name="Van de Peer Y."/>
            <person name="Rouze P."/>
            <person name="Ellis J.G."/>
            <person name="Dodds P.N."/>
            <person name="Schein J.E."/>
            <person name="Zhong S."/>
            <person name="Hamelin R.C."/>
            <person name="Grigoriev I.V."/>
            <person name="Szabo L.J."/>
            <person name="Martin F."/>
        </authorList>
    </citation>
    <scope>NUCLEOTIDE SEQUENCE [LARGE SCALE GENOMIC DNA]</scope>
    <source>
        <strain evidence="8">98AG31 / pathotype 3-4-7</strain>
    </source>
</reference>
<dbReference type="SUPFAM" id="SSF81321">
    <property type="entry name" value="Family A G protein-coupled receptor-like"/>
    <property type="match status" value="1"/>
</dbReference>
<dbReference type="CDD" id="cd00637">
    <property type="entry name" value="7tm_classA_rhodopsin-like"/>
    <property type="match status" value="1"/>
</dbReference>
<keyword evidence="2 6" id="KW-0812">Transmembrane</keyword>
<feature type="transmembrane region" description="Helical" evidence="6">
    <location>
        <begin position="120"/>
        <end position="141"/>
    </location>
</feature>
<organism evidence="8">
    <name type="scientific">Melampsora larici-populina (strain 98AG31 / pathotype 3-4-7)</name>
    <name type="common">Poplar leaf rust fungus</name>
    <dbReference type="NCBI Taxonomy" id="747676"/>
    <lineage>
        <taxon>Eukaryota</taxon>
        <taxon>Fungi</taxon>
        <taxon>Dikarya</taxon>
        <taxon>Basidiomycota</taxon>
        <taxon>Pucciniomycotina</taxon>
        <taxon>Pucciniomycetes</taxon>
        <taxon>Pucciniales</taxon>
        <taxon>Melampsoraceae</taxon>
        <taxon>Melampsora</taxon>
    </lineage>
</organism>
<sequence>MSGSLRYNASQPSLSSHEKQEIGIDRIGLLLIAGAATVSLLATTGLLVYVIVLKILAGRPSTLAWASLRLAFMGTTFGPLFINLTVADFIQAFGLMHNYFGLDLSAQGSEPLCTSQGFMVQLGDVASALMSLLISVETFVILSKSDSPRSGSLWAAALIWLMCVSFSSKGLLNPPNLDYSAPGTWTGGWCWIAFEGQGARVIFHQMWLWLTAIVSTILYVVLYFRIRGHYRGEGHVLQRSSIIIPTQDSASDFSQNSSRSNSSSLRRVAWTMLVYPVIFFVFSIPISLLSIITLDDAKYLPWRNTLLTIFGSLFALRGLINVLVFGFTRNVFLLRAPPPSRKYSDPFVPPSPSGSKHTLRLSFESDLGQVPMGASSGIYVTQVQVIYPSSEIGDHQSIDEEEHSNEKDQKHQV</sequence>
<dbReference type="STRING" id="747676.F4RRX2"/>